<evidence type="ECO:0000259" key="5">
    <source>
        <dbReference type="PROSITE" id="PS50931"/>
    </source>
</evidence>
<evidence type="ECO:0000256" key="3">
    <source>
        <dbReference type="ARBA" id="ARBA00023125"/>
    </source>
</evidence>
<evidence type="ECO:0000256" key="1">
    <source>
        <dbReference type="ARBA" id="ARBA00009437"/>
    </source>
</evidence>
<dbReference type="PROSITE" id="PS50931">
    <property type="entry name" value="HTH_LYSR"/>
    <property type="match status" value="1"/>
</dbReference>
<evidence type="ECO:0000256" key="2">
    <source>
        <dbReference type="ARBA" id="ARBA00023015"/>
    </source>
</evidence>
<name>A0A7C8LIH5_9FIRM</name>
<dbReference type="GO" id="GO:0003700">
    <property type="term" value="F:DNA-binding transcription factor activity"/>
    <property type="evidence" value="ECO:0007669"/>
    <property type="project" value="InterPro"/>
</dbReference>
<keyword evidence="7" id="KW-1185">Reference proteome</keyword>
<dbReference type="InterPro" id="IPR000847">
    <property type="entry name" value="LysR_HTH_N"/>
</dbReference>
<evidence type="ECO:0000313" key="7">
    <source>
        <dbReference type="Proteomes" id="UP000483018"/>
    </source>
</evidence>
<keyword evidence="2" id="KW-0805">Transcription regulation</keyword>
<gene>
    <name evidence="6" type="ORF">GND95_04235</name>
</gene>
<dbReference type="Pfam" id="PF00126">
    <property type="entry name" value="HTH_1"/>
    <property type="match status" value="1"/>
</dbReference>
<dbReference type="AlphaFoldDB" id="A0A7C8LIH5"/>
<dbReference type="SUPFAM" id="SSF53850">
    <property type="entry name" value="Periplasmic binding protein-like II"/>
    <property type="match status" value="1"/>
</dbReference>
<accession>A0A7C8LIH5</accession>
<dbReference type="InterPro" id="IPR036390">
    <property type="entry name" value="WH_DNA-bd_sf"/>
</dbReference>
<dbReference type="PRINTS" id="PR00039">
    <property type="entry name" value="HTHLYSR"/>
</dbReference>
<dbReference type="SUPFAM" id="SSF46785">
    <property type="entry name" value="Winged helix' DNA-binding domain"/>
    <property type="match status" value="1"/>
</dbReference>
<dbReference type="Pfam" id="PF03466">
    <property type="entry name" value="LysR_substrate"/>
    <property type="match status" value="1"/>
</dbReference>
<protein>
    <submittedName>
        <fullName evidence="6">LysR family transcriptional regulator</fullName>
    </submittedName>
</protein>
<evidence type="ECO:0000256" key="4">
    <source>
        <dbReference type="ARBA" id="ARBA00023163"/>
    </source>
</evidence>
<dbReference type="GO" id="GO:0000976">
    <property type="term" value="F:transcription cis-regulatory region binding"/>
    <property type="evidence" value="ECO:0007669"/>
    <property type="project" value="TreeGrafter"/>
</dbReference>
<reference evidence="6 7" key="1">
    <citation type="submission" date="2019-12" db="EMBL/GenBank/DDBJ databases">
        <title>Defluviitalea raffinosedens, isolated from a biogas fermenter, genome sequencing and characterization.</title>
        <authorList>
            <person name="Rettenmaier R."/>
            <person name="Schneider M."/>
            <person name="Neuhaus K."/>
            <person name="Liebl W."/>
            <person name="Zverlov V."/>
        </authorList>
    </citation>
    <scope>NUCLEOTIDE SEQUENCE [LARGE SCALE GENOMIC DNA]</scope>
    <source>
        <strain evidence="6 7">249c-K6</strain>
    </source>
</reference>
<dbReference type="Proteomes" id="UP000483018">
    <property type="component" value="Unassembled WGS sequence"/>
</dbReference>
<dbReference type="FunFam" id="1.10.10.10:FF:000001">
    <property type="entry name" value="LysR family transcriptional regulator"/>
    <property type="match status" value="1"/>
</dbReference>
<feature type="domain" description="HTH lysR-type" evidence="5">
    <location>
        <begin position="3"/>
        <end position="60"/>
    </location>
</feature>
<organism evidence="6 7">
    <name type="scientific">Defluviitalea raffinosedens</name>
    <dbReference type="NCBI Taxonomy" id="1450156"/>
    <lineage>
        <taxon>Bacteria</taxon>
        <taxon>Bacillati</taxon>
        <taxon>Bacillota</taxon>
        <taxon>Clostridia</taxon>
        <taxon>Lachnospirales</taxon>
        <taxon>Defluviitaleaceae</taxon>
        <taxon>Defluviitalea</taxon>
    </lineage>
</organism>
<proteinExistence type="inferred from homology"/>
<dbReference type="Gene3D" id="3.40.190.290">
    <property type="match status" value="1"/>
</dbReference>
<dbReference type="Gene3D" id="1.10.10.10">
    <property type="entry name" value="Winged helix-like DNA-binding domain superfamily/Winged helix DNA-binding domain"/>
    <property type="match status" value="1"/>
</dbReference>
<dbReference type="PANTHER" id="PTHR30126">
    <property type="entry name" value="HTH-TYPE TRANSCRIPTIONAL REGULATOR"/>
    <property type="match status" value="1"/>
</dbReference>
<dbReference type="PANTHER" id="PTHR30126:SF64">
    <property type="entry name" value="HTH-TYPE TRANSCRIPTIONAL REGULATOR CITR"/>
    <property type="match status" value="1"/>
</dbReference>
<keyword evidence="4" id="KW-0804">Transcription</keyword>
<comment type="caution">
    <text evidence="6">The sequence shown here is derived from an EMBL/GenBank/DDBJ whole genome shotgun (WGS) entry which is preliminary data.</text>
</comment>
<sequence>MDVNFELYKVFYHVASSLSFSEAAAKLFISQSAVSQSIKTLEEKLNIQLFFRNTKRVQLTKDGEILFKHIEQAYNLIKSAERTIDEIHSLEQGEIRIGASDTICKYYLMPYFKEFHKLYPKIKILVTNGTSPKCVEYLKQGNVDFIVSNLPNHYVTSSMEVTPIKPIQDVFIAGMQFKELKNRTVSLKELGKYPFLMLEHKTTTREFFDSMLVKNKIHIVPEIELGSIDLLVEMSKIGLGITFVWKNCIEEQLKKKEVFIVNVKEEIPERSLGIITHKHIPLSIGARRFISLLH</sequence>
<dbReference type="InterPro" id="IPR036388">
    <property type="entry name" value="WH-like_DNA-bd_sf"/>
</dbReference>
<dbReference type="InterPro" id="IPR005119">
    <property type="entry name" value="LysR_subst-bd"/>
</dbReference>
<dbReference type="EMBL" id="WSLF01000002">
    <property type="protein sequence ID" value="KAE9636336.1"/>
    <property type="molecule type" value="Genomic_DNA"/>
</dbReference>
<dbReference type="RefSeq" id="WP_158739587.1">
    <property type="nucleotide sequence ID" value="NZ_JAFBEP010000005.1"/>
</dbReference>
<evidence type="ECO:0000313" key="6">
    <source>
        <dbReference type="EMBL" id="KAE9636336.1"/>
    </source>
</evidence>
<keyword evidence="3" id="KW-0238">DNA-binding</keyword>
<dbReference type="CDD" id="cd05466">
    <property type="entry name" value="PBP2_LTTR_substrate"/>
    <property type="match status" value="1"/>
</dbReference>
<dbReference type="OrthoDB" id="9778774at2"/>
<comment type="similarity">
    <text evidence="1">Belongs to the LysR transcriptional regulatory family.</text>
</comment>